<evidence type="ECO:0000256" key="9">
    <source>
        <dbReference type="ARBA" id="ARBA00023054"/>
    </source>
</evidence>
<feature type="region of interest" description="Disordered" evidence="14">
    <location>
        <begin position="593"/>
        <end position="646"/>
    </location>
</feature>
<dbReference type="GO" id="GO:0006364">
    <property type="term" value="P:rRNA processing"/>
    <property type="evidence" value="ECO:0007669"/>
    <property type="project" value="UniProtKB-KW"/>
</dbReference>
<dbReference type="GO" id="GO:0005524">
    <property type="term" value="F:ATP binding"/>
    <property type="evidence" value="ECO:0007669"/>
    <property type="project" value="UniProtKB-UniRule"/>
</dbReference>
<dbReference type="SMART" id="SM00490">
    <property type="entry name" value="HELICc"/>
    <property type="match status" value="1"/>
</dbReference>
<evidence type="ECO:0000256" key="1">
    <source>
        <dbReference type="ARBA" id="ARBA00004604"/>
    </source>
</evidence>
<feature type="domain" description="Helicase ATP-binding" evidence="15">
    <location>
        <begin position="44"/>
        <end position="255"/>
    </location>
</feature>
<dbReference type="CDD" id="cd18787">
    <property type="entry name" value="SF2_C_DEAD"/>
    <property type="match status" value="1"/>
</dbReference>
<keyword evidence="19" id="KW-1185">Reference proteome</keyword>
<dbReference type="STRING" id="5217.A0A4Q1BTG0"/>
<evidence type="ECO:0000256" key="12">
    <source>
        <dbReference type="RuleBase" id="RU000492"/>
    </source>
</evidence>
<gene>
    <name evidence="18" type="ORF">M231_01455</name>
</gene>
<feature type="short sequence motif" description="Q motif" evidence="11">
    <location>
        <begin position="13"/>
        <end position="41"/>
    </location>
</feature>
<evidence type="ECO:0000256" key="8">
    <source>
        <dbReference type="ARBA" id="ARBA00022884"/>
    </source>
</evidence>
<reference evidence="18 19" key="1">
    <citation type="submission" date="2016-06" db="EMBL/GenBank/DDBJ databases">
        <title>Evolution of pathogenesis and genome organization in the Tremellales.</title>
        <authorList>
            <person name="Cuomo C."/>
            <person name="Litvintseva A."/>
            <person name="Heitman J."/>
            <person name="Chen Y."/>
            <person name="Sun S."/>
            <person name="Springer D."/>
            <person name="Dromer F."/>
            <person name="Young S."/>
            <person name="Zeng Q."/>
            <person name="Chapman S."/>
            <person name="Gujja S."/>
            <person name="Saif S."/>
            <person name="Birren B."/>
        </authorList>
    </citation>
    <scope>NUCLEOTIDE SEQUENCE [LARGE SCALE GENOMIC DNA]</scope>
    <source>
        <strain evidence="18 19">ATCC 28783</strain>
    </source>
</reference>
<comment type="domain">
    <text evidence="13">The Q motif is unique to and characteristic of the DEAD box family of RNA helicases and controls ATP binding and hydrolysis.</text>
</comment>
<dbReference type="PROSITE" id="PS51194">
    <property type="entry name" value="HELICASE_CTER"/>
    <property type="match status" value="1"/>
</dbReference>
<comment type="function">
    <text evidence="13">RNA helicase.</text>
</comment>
<evidence type="ECO:0000259" key="17">
    <source>
        <dbReference type="PROSITE" id="PS51195"/>
    </source>
</evidence>
<evidence type="ECO:0000259" key="16">
    <source>
        <dbReference type="PROSITE" id="PS51194"/>
    </source>
</evidence>
<dbReference type="VEuPathDB" id="FungiDB:TREMEDRAFT_45742"/>
<dbReference type="InterPro" id="IPR014014">
    <property type="entry name" value="RNA_helicase_DEAD_Q_motif"/>
</dbReference>
<keyword evidence="7 12" id="KW-0067">ATP-binding</keyword>
<feature type="compositionally biased region" description="Polar residues" evidence="14">
    <location>
        <begin position="123"/>
        <end position="139"/>
    </location>
</feature>
<dbReference type="PROSITE" id="PS51192">
    <property type="entry name" value="HELICASE_ATP_BIND_1"/>
    <property type="match status" value="1"/>
</dbReference>
<sequence length="701" mass="79080">MSKPLGTAPAMAGSWSKLSLTPWISEAIVTMGIENMTPVQASTIPRAIKNQDCVVEAVTGSGKTLAFVVPILERLCRAERKYKKGEVAAIVIAPTRELAVQIHSVFQRFLSTIQPPPPPVEDPTTSDTIHSNPTRSDSPSPAFESFSLPMLVTSGTQEVYETFSSLSSNIIVGTPGRLAAFLLSPRGLSQVRVNDLDVLVLDEADRLLSSPDHRRDVERIMGHLPKQRRTHLFSATMTDAVEELIGIGLRNPVRIVVNLRDKRDGEGQERRLPARLENKYLVCGPGEKTLQLVRLLKKEAREGGAKFIVYFSTCAAVDYFYRILTKLNTLHTFHFTSLHGDLPPWIRTTALNDFTSHASTHLSPAVLLCTDVAARGVDFEDTDVVIQYDPPTDPKAFSHRAGRTARAGRAGRAFVLLTNGREEDYVDFMSVRKMPLTKQMYLSEELEEVTSHSALDTGARELLDEIRGVVKTDRELADRGAKAYVSSLRAYTKHEASFIFRLSDMDFHGMAMSYGLLRLPAMPEINEWRKRRSAVVSNPAKTLPVSEGDTEVEEKGDFITPWEDADIDWDNFSYSSKDRENARLVALEKKRLLPPPNEGDKKKRKIQEKMRESWSVQKDKKSRKEDRRIKRDVKKQREHEERLARGEVDEDKSLVRAFEARVKKDREEEDSEYRLLKKEIQGEKVGKKRIVKVEGLFGDLD</sequence>
<dbReference type="InterPro" id="IPR000629">
    <property type="entry name" value="RNA-helicase_DEAD-box_CS"/>
</dbReference>
<dbReference type="FunCoup" id="A0A4Q1BTG0">
    <property type="interactions" value="844"/>
</dbReference>
<dbReference type="Pfam" id="PF00270">
    <property type="entry name" value="DEAD"/>
    <property type="match status" value="2"/>
</dbReference>
<evidence type="ECO:0000256" key="5">
    <source>
        <dbReference type="ARBA" id="ARBA00022801"/>
    </source>
</evidence>
<accession>A0A4Q1BTG0</accession>
<dbReference type="InterPro" id="IPR014001">
    <property type="entry name" value="Helicase_ATP-bd"/>
</dbReference>
<comment type="similarity">
    <text evidence="10">Belongs to the DEAD box helicase family. DDX55/SPB4 subfamily.</text>
</comment>
<dbReference type="SMART" id="SM00487">
    <property type="entry name" value="DEXDc"/>
    <property type="match status" value="1"/>
</dbReference>
<evidence type="ECO:0000313" key="18">
    <source>
        <dbReference type="EMBL" id="RXK41305.1"/>
    </source>
</evidence>
<evidence type="ECO:0000256" key="13">
    <source>
        <dbReference type="RuleBase" id="RU365068"/>
    </source>
</evidence>
<evidence type="ECO:0000256" key="3">
    <source>
        <dbReference type="ARBA" id="ARBA00022552"/>
    </source>
</evidence>
<dbReference type="PROSITE" id="PS00039">
    <property type="entry name" value="DEAD_ATP_HELICASE"/>
    <property type="match status" value="1"/>
</dbReference>
<evidence type="ECO:0000259" key="15">
    <source>
        <dbReference type="PROSITE" id="PS51192"/>
    </source>
</evidence>
<name>A0A4Q1BTG0_TREME</name>
<dbReference type="AlphaFoldDB" id="A0A4Q1BTG0"/>
<dbReference type="InterPro" id="IPR025313">
    <property type="entry name" value="SPB4-like_CTE"/>
</dbReference>
<proteinExistence type="inferred from homology"/>
<evidence type="ECO:0000256" key="14">
    <source>
        <dbReference type="SAM" id="MobiDB-lite"/>
    </source>
</evidence>
<feature type="region of interest" description="Disordered" evidence="14">
    <location>
        <begin position="113"/>
        <end position="142"/>
    </location>
</feature>
<comment type="catalytic activity">
    <reaction evidence="13">
        <text>ATP + H2O = ADP + phosphate + H(+)</text>
        <dbReference type="Rhea" id="RHEA:13065"/>
        <dbReference type="ChEBI" id="CHEBI:15377"/>
        <dbReference type="ChEBI" id="CHEBI:15378"/>
        <dbReference type="ChEBI" id="CHEBI:30616"/>
        <dbReference type="ChEBI" id="CHEBI:43474"/>
        <dbReference type="ChEBI" id="CHEBI:456216"/>
        <dbReference type="EC" id="3.6.4.13"/>
    </reaction>
</comment>
<dbReference type="GO" id="GO:0016887">
    <property type="term" value="F:ATP hydrolysis activity"/>
    <property type="evidence" value="ECO:0007669"/>
    <property type="project" value="RHEA"/>
</dbReference>
<keyword evidence="9" id="KW-0175">Coiled coil</keyword>
<evidence type="ECO:0000313" key="19">
    <source>
        <dbReference type="Proteomes" id="UP000289152"/>
    </source>
</evidence>
<dbReference type="Gene3D" id="3.40.50.300">
    <property type="entry name" value="P-loop containing nucleotide triphosphate hydrolases"/>
    <property type="match status" value="2"/>
</dbReference>
<dbReference type="InterPro" id="IPR027417">
    <property type="entry name" value="P-loop_NTPase"/>
</dbReference>
<evidence type="ECO:0000256" key="10">
    <source>
        <dbReference type="ARBA" id="ARBA00038002"/>
    </source>
</evidence>
<comment type="subcellular location">
    <subcellularLocation>
        <location evidence="1">Nucleus</location>
        <location evidence="1">Nucleolus</location>
    </subcellularLocation>
</comment>
<dbReference type="Pfam" id="PF23681">
    <property type="entry name" value="CTT_SPB4"/>
    <property type="match status" value="1"/>
</dbReference>
<dbReference type="Pfam" id="PF00271">
    <property type="entry name" value="Helicase_C"/>
    <property type="match status" value="1"/>
</dbReference>
<dbReference type="GO" id="GO:0003723">
    <property type="term" value="F:RNA binding"/>
    <property type="evidence" value="ECO:0007669"/>
    <property type="project" value="UniProtKB-UniRule"/>
</dbReference>
<dbReference type="PANTHER" id="PTHR24031">
    <property type="entry name" value="RNA HELICASE"/>
    <property type="match status" value="1"/>
</dbReference>
<keyword evidence="3" id="KW-0698">rRNA processing</keyword>
<feature type="compositionally biased region" description="Basic and acidic residues" evidence="14">
    <location>
        <begin position="607"/>
        <end position="646"/>
    </location>
</feature>
<comment type="caution">
    <text evidence="18">The sequence shown here is derived from an EMBL/GenBank/DDBJ whole genome shotgun (WGS) entry which is preliminary data.</text>
</comment>
<dbReference type="EMBL" id="SDIL01000010">
    <property type="protein sequence ID" value="RXK41305.1"/>
    <property type="molecule type" value="Genomic_DNA"/>
</dbReference>
<dbReference type="Proteomes" id="UP000289152">
    <property type="component" value="Unassembled WGS sequence"/>
</dbReference>
<keyword evidence="5 12" id="KW-0378">Hydrolase</keyword>
<dbReference type="GO" id="GO:0005730">
    <property type="term" value="C:nucleolus"/>
    <property type="evidence" value="ECO:0007669"/>
    <property type="project" value="UniProtKB-SubCell"/>
</dbReference>
<organism evidence="18 19">
    <name type="scientific">Tremella mesenterica</name>
    <name type="common">Jelly fungus</name>
    <dbReference type="NCBI Taxonomy" id="5217"/>
    <lineage>
        <taxon>Eukaryota</taxon>
        <taxon>Fungi</taxon>
        <taxon>Dikarya</taxon>
        <taxon>Basidiomycota</taxon>
        <taxon>Agaricomycotina</taxon>
        <taxon>Tremellomycetes</taxon>
        <taxon>Tremellales</taxon>
        <taxon>Tremellaceae</taxon>
        <taxon>Tremella</taxon>
    </lineage>
</organism>
<dbReference type="CDD" id="cd17960">
    <property type="entry name" value="DEADc_DDX55"/>
    <property type="match status" value="1"/>
</dbReference>
<evidence type="ECO:0000256" key="4">
    <source>
        <dbReference type="ARBA" id="ARBA00022741"/>
    </source>
</evidence>
<dbReference type="InterPro" id="IPR011545">
    <property type="entry name" value="DEAD/DEAH_box_helicase_dom"/>
</dbReference>
<keyword evidence="2" id="KW-0690">Ribosome biogenesis</keyword>
<dbReference type="EC" id="3.6.4.13" evidence="13"/>
<evidence type="ECO:0000256" key="6">
    <source>
        <dbReference type="ARBA" id="ARBA00022806"/>
    </source>
</evidence>
<keyword evidence="4 12" id="KW-0547">Nucleotide-binding</keyword>
<evidence type="ECO:0000256" key="11">
    <source>
        <dbReference type="PROSITE-ProRule" id="PRU00552"/>
    </source>
</evidence>
<dbReference type="InParanoid" id="A0A4Q1BTG0"/>
<dbReference type="OrthoDB" id="7396459at2759"/>
<dbReference type="SUPFAM" id="SSF52540">
    <property type="entry name" value="P-loop containing nucleoside triphosphate hydrolases"/>
    <property type="match status" value="1"/>
</dbReference>
<evidence type="ECO:0000256" key="7">
    <source>
        <dbReference type="ARBA" id="ARBA00022840"/>
    </source>
</evidence>
<keyword evidence="6 12" id="KW-0347">Helicase</keyword>
<dbReference type="SMART" id="SM01178">
    <property type="entry name" value="DUF4217"/>
    <property type="match status" value="1"/>
</dbReference>
<evidence type="ECO:0000256" key="2">
    <source>
        <dbReference type="ARBA" id="ARBA00022517"/>
    </source>
</evidence>
<protein>
    <recommendedName>
        <fullName evidence="13">ATP-dependent RNA helicase</fullName>
        <ecNumber evidence="13">3.6.4.13</ecNumber>
    </recommendedName>
</protein>
<feature type="domain" description="DEAD-box RNA helicase Q" evidence="17">
    <location>
        <begin position="13"/>
        <end position="41"/>
    </location>
</feature>
<dbReference type="PROSITE" id="PS51195">
    <property type="entry name" value="Q_MOTIF"/>
    <property type="match status" value="1"/>
</dbReference>
<keyword evidence="8 13" id="KW-0694">RNA-binding</keyword>
<dbReference type="InterPro" id="IPR001650">
    <property type="entry name" value="Helicase_C-like"/>
</dbReference>
<feature type="domain" description="Helicase C-terminal" evidence="16">
    <location>
        <begin position="288"/>
        <end position="457"/>
    </location>
</feature>
<dbReference type="Pfam" id="PF13959">
    <property type="entry name" value="CTE_SPB4"/>
    <property type="match status" value="1"/>
</dbReference>
<dbReference type="InterPro" id="IPR056330">
    <property type="entry name" value="CTT_SPB4"/>
</dbReference>
<dbReference type="GO" id="GO:0003724">
    <property type="term" value="F:RNA helicase activity"/>
    <property type="evidence" value="ECO:0007669"/>
    <property type="project" value="UniProtKB-EC"/>
</dbReference>